<keyword evidence="4" id="KW-0769">Symport</keyword>
<sequence>MSSSAPPPEAATAPTTLRRRRCYVQLWFWVLTALAAGVIVGLVAPGVGLNLRFLADSFIQLIKVVAPPIVFCTIVVGIASIGNLLTAGRLAATALGYFLTMTLVALTLGLAVVNIVRPGTDFPTRAADPSTLRTVQEDVSAADTKSGLLDFVQDSLLPKSLFGPFVENEILRVIVLAILFAIAASMLTAPLRRRVVAGVELITKLVFGVIRLLMWLAPIAAFGGMAYTVSQFGGRTLANLGLLMAAFWLTCLFFVLVVLGAVCLWSGFNIFKFLRMIKDELLIIVGTSTSETVLPRLLGKLEAAGASRSVVSMVLPTGYAFNLDGTCIYLTMGALFVAQAGGVELPIGAQIGLVLLMLLTSKGAAGVTGAGLVTLAASLQAFGPDFFPAPVLTIGLALLVGIDRIMSEGRSLTNAIGNAVAVMVVARWLGERDEARFRAALDDPSLVRDRIEQDDEPEPHRVPAGRPAGETSRPPDHSSMIG</sequence>
<evidence type="ECO:0000256" key="2">
    <source>
        <dbReference type="ARBA" id="ARBA00022448"/>
    </source>
</evidence>
<gene>
    <name evidence="9" type="ORF">VSH64_21380</name>
</gene>
<dbReference type="InterPro" id="IPR018107">
    <property type="entry name" value="Na-dicarboxylate_symporter_CS"/>
</dbReference>
<feature type="transmembrane region" description="Helical" evidence="8">
    <location>
        <begin position="319"/>
        <end position="341"/>
    </location>
</feature>
<keyword evidence="2" id="KW-0813">Transport</keyword>
<evidence type="ECO:0000256" key="3">
    <source>
        <dbReference type="ARBA" id="ARBA00022692"/>
    </source>
</evidence>
<evidence type="ECO:0000256" key="8">
    <source>
        <dbReference type="SAM" id="Phobius"/>
    </source>
</evidence>
<name>A0ABZ1IK31_9PSEU</name>
<evidence type="ECO:0000256" key="5">
    <source>
        <dbReference type="ARBA" id="ARBA00022989"/>
    </source>
</evidence>
<reference evidence="9 10" key="1">
    <citation type="journal article" date="2015" name="Int. J. Syst. Evol. Microbiol.">
        <title>Amycolatopsis rhabdoformis sp. nov., an actinomycete isolated from a tropical forest soil.</title>
        <authorList>
            <person name="Souza W.R."/>
            <person name="Silva R.E."/>
            <person name="Goodfellow M."/>
            <person name="Busarakam K."/>
            <person name="Figueiro F.S."/>
            <person name="Ferreira D."/>
            <person name="Rodrigues-Filho E."/>
            <person name="Moraes L.A.B."/>
            <person name="Zucchi T.D."/>
        </authorList>
    </citation>
    <scope>NUCLEOTIDE SEQUENCE [LARGE SCALE GENOMIC DNA]</scope>
    <source>
        <strain evidence="9 10">NCIMB 14900</strain>
    </source>
</reference>
<keyword evidence="5 8" id="KW-1133">Transmembrane helix</keyword>
<organism evidence="9 10">
    <name type="scientific">Amycolatopsis rhabdoformis</name>
    <dbReference type="NCBI Taxonomy" id="1448059"/>
    <lineage>
        <taxon>Bacteria</taxon>
        <taxon>Bacillati</taxon>
        <taxon>Actinomycetota</taxon>
        <taxon>Actinomycetes</taxon>
        <taxon>Pseudonocardiales</taxon>
        <taxon>Pseudonocardiaceae</taxon>
        <taxon>Amycolatopsis</taxon>
    </lineage>
</organism>
<feature type="transmembrane region" description="Helical" evidence="8">
    <location>
        <begin position="64"/>
        <end position="85"/>
    </location>
</feature>
<comment type="subcellular location">
    <subcellularLocation>
        <location evidence="1">Membrane</location>
        <topology evidence="1">Multi-pass membrane protein</topology>
    </subcellularLocation>
</comment>
<dbReference type="PANTHER" id="PTHR42865:SF1">
    <property type="entry name" value="AEROBIC C4-DICARBOXYLATE TRANSPORT PROTEIN"/>
    <property type="match status" value="1"/>
</dbReference>
<keyword evidence="6 8" id="KW-0472">Membrane</keyword>
<protein>
    <submittedName>
        <fullName evidence="9">Cation:dicarboxylase symporter family transporter</fullName>
    </submittedName>
</protein>
<accession>A0ABZ1IK31</accession>
<evidence type="ECO:0000256" key="6">
    <source>
        <dbReference type="ARBA" id="ARBA00023136"/>
    </source>
</evidence>
<dbReference type="RefSeq" id="WP_326837411.1">
    <property type="nucleotide sequence ID" value="NZ_CP142149.1"/>
</dbReference>
<keyword evidence="3 8" id="KW-0812">Transmembrane</keyword>
<dbReference type="PROSITE" id="PS00714">
    <property type="entry name" value="NA_DICARBOXYL_SYMP_2"/>
    <property type="match status" value="1"/>
</dbReference>
<feature type="transmembrane region" description="Helical" evidence="8">
    <location>
        <begin position="26"/>
        <end position="44"/>
    </location>
</feature>
<feature type="transmembrane region" description="Helical" evidence="8">
    <location>
        <begin position="170"/>
        <end position="189"/>
    </location>
</feature>
<dbReference type="SUPFAM" id="SSF118215">
    <property type="entry name" value="Proton glutamate symport protein"/>
    <property type="match status" value="1"/>
</dbReference>
<evidence type="ECO:0000313" key="9">
    <source>
        <dbReference type="EMBL" id="WSE34603.1"/>
    </source>
</evidence>
<feature type="region of interest" description="Disordered" evidence="7">
    <location>
        <begin position="447"/>
        <end position="482"/>
    </location>
</feature>
<feature type="transmembrane region" description="Helical" evidence="8">
    <location>
        <begin position="201"/>
        <end position="225"/>
    </location>
</feature>
<evidence type="ECO:0000313" key="10">
    <source>
        <dbReference type="Proteomes" id="UP001330812"/>
    </source>
</evidence>
<evidence type="ECO:0000256" key="4">
    <source>
        <dbReference type="ARBA" id="ARBA00022847"/>
    </source>
</evidence>
<dbReference type="PRINTS" id="PR00173">
    <property type="entry name" value="EDTRNSPORT"/>
</dbReference>
<evidence type="ECO:0000256" key="7">
    <source>
        <dbReference type="SAM" id="MobiDB-lite"/>
    </source>
</evidence>
<dbReference type="Pfam" id="PF00375">
    <property type="entry name" value="SDF"/>
    <property type="match status" value="1"/>
</dbReference>
<dbReference type="Proteomes" id="UP001330812">
    <property type="component" value="Chromosome"/>
</dbReference>
<proteinExistence type="predicted"/>
<dbReference type="Gene3D" id="1.10.3860.10">
    <property type="entry name" value="Sodium:dicarboxylate symporter"/>
    <property type="match status" value="1"/>
</dbReference>
<dbReference type="InterPro" id="IPR036458">
    <property type="entry name" value="Na:dicarbo_symporter_sf"/>
</dbReference>
<dbReference type="EMBL" id="CP142149">
    <property type="protein sequence ID" value="WSE34603.1"/>
    <property type="molecule type" value="Genomic_DNA"/>
</dbReference>
<evidence type="ECO:0000256" key="1">
    <source>
        <dbReference type="ARBA" id="ARBA00004141"/>
    </source>
</evidence>
<dbReference type="InterPro" id="IPR001991">
    <property type="entry name" value="Na-dicarboxylate_symporter"/>
</dbReference>
<dbReference type="PANTHER" id="PTHR42865">
    <property type="entry name" value="PROTON/GLUTAMATE-ASPARTATE SYMPORTER"/>
    <property type="match status" value="1"/>
</dbReference>
<feature type="transmembrane region" description="Helical" evidence="8">
    <location>
        <begin position="97"/>
        <end position="116"/>
    </location>
</feature>
<feature type="transmembrane region" description="Helical" evidence="8">
    <location>
        <begin position="386"/>
        <end position="402"/>
    </location>
</feature>
<feature type="transmembrane region" description="Helical" evidence="8">
    <location>
        <begin position="245"/>
        <end position="268"/>
    </location>
</feature>
<keyword evidence="10" id="KW-1185">Reference proteome</keyword>
<feature type="transmembrane region" description="Helical" evidence="8">
    <location>
        <begin position="353"/>
        <end position="380"/>
    </location>
</feature>